<accession>A0A2R5FB14</accession>
<dbReference type="GO" id="GO:0022857">
    <property type="term" value="F:transmembrane transporter activity"/>
    <property type="evidence" value="ECO:0007669"/>
    <property type="project" value="InterPro"/>
</dbReference>
<dbReference type="EMBL" id="BDOQ01000018">
    <property type="protein sequence ID" value="GBG15397.1"/>
    <property type="molecule type" value="Genomic_DNA"/>
</dbReference>
<dbReference type="PANTHER" id="PTHR30561:SF9">
    <property type="entry name" value="4-AMINO-4-DEOXY-L-ARABINOSE-PHOSPHOUNDECAPRENOL FLIPPASE SUBUNIT ARNF-RELATED"/>
    <property type="match status" value="1"/>
</dbReference>
<proteinExistence type="predicted"/>
<keyword evidence="2" id="KW-1003">Cell membrane</keyword>
<dbReference type="AlphaFoldDB" id="A0A2R5FB14"/>
<dbReference type="PANTHER" id="PTHR30561">
    <property type="entry name" value="SMR FAMILY PROTON-DEPENDENT DRUG EFFLUX TRANSPORTER SUGE"/>
    <property type="match status" value="1"/>
</dbReference>
<dbReference type="Proteomes" id="UP000245081">
    <property type="component" value="Unassembled WGS sequence"/>
</dbReference>
<feature type="transmembrane region" description="Helical" evidence="6">
    <location>
        <begin position="55"/>
        <end position="74"/>
    </location>
</feature>
<evidence type="ECO:0000256" key="3">
    <source>
        <dbReference type="ARBA" id="ARBA00022692"/>
    </source>
</evidence>
<dbReference type="SUPFAM" id="SSF103481">
    <property type="entry name" value="Multidrug resistance efflux transporter EmrE"/>
    <property type="match status" value="1"/>
</dbReference>
<dbReference type="GO" id="GO:0005886">
    <property type="term" value="C:plasma membrane"/>
    <property type="evidence" value="ECO:0007669"/>
    <property type="project" value="UniProtKB-SubCell"/>
</dbReference>
<evidence type="ECO:0000256" key="1">
    <source>
        <dbReference type="ARBA" id="ARBA00004651"/>
    </source>
</evidence>
<evidence type="ECO:0000256" key="5">
    <source>
        <dbReference type="ARBA" id="ARBA00023136"/>
    </source>
</evidence>
<keyword evidence="4 6" id="KW-1133">Transmembrane helix</keyword>
<dbReference type="InterPro" id="IPR000390">
    <property type="entry name" value="Small_drug/metabolite_transptr"/>
</dbReference>
<evidence type="ECO:0000256" key="2">
    <source>
        <dbReference type="ARBA" id="ARBA00022475"/>
    </source>
</evidence>
<evidence type="ECO:0000313" key="7">
    <source>
        <dbReference type="EMBL" id="GBG15397.1"/>
    </source>
</evidence>
<feature type="transmembrane region" description="Helical" evidence="6">
    <location>
        <begin position="81"/>
        <end position="101"/>
    </location>
</feature>
<comment type="caution">
    <text evidence="7">The sequence shown here is derived from an EMBL/GenBank/DDBJ whole genome shotgun (WGS) entry which is preliminary data.</text>
</comment>
<keyword evidence="3 6" id="KW-0812">Transmembrane</keyword>
<protein>
    <submittedName>
        <fullName evidence="7">Transporter</fullName>
    </submittedName>
</protein>
<gene>
    <name evidence="7" type="ORF">NMK_3004</name>
</gene>
<dbReference type="InterPro" id="IPR037185">
    <property type="entry name" value="EmrE-like"/>
</dbReference>
<evidence type="ECO:0000256" key="6">
    <source>
        <dbReference type="SAM" id="Phobius"/>
    </source>
</evidence>
<keyword evidence="5 6" id="KW-0472">Membrane</keyword>
<evidence type="ECO:0000313" key="8">
    <source>
        <dbReference type="Proteomes" id="UP000245081"/>
    </source>
</evidence>
<comment type="subcellular location">
    <subcellularLocation>
        <location evidence="1">Cell membrane</location>
        <topology evidence="1">Multi-pass membrane protein</topology>
    </subcellularLocation>
</comment>
<dbReference type="Gene3D" id="1.10.3730.20">
    <property type="match status" value="1"/>
</dbReference>
<evidence type="ECO:0000256" key="4">
    <source>
        <dbReference type="ARBA" id="ARBA00022989"/>
    </source>
</evidence>
<sequence length="126" mass="13453">MIAYDTALILLLALVCNALGSVCFKKGASRPRPNGHAGKIRRLLAFAADMLSNRMVLLGLLLQMGAIIGWLAFISRVALSFAFPLSSVSNVAILLASHYLLGEYISPRRWSGVMLILGGIALIANA</sequence>
<name>A0A2R5FB14_9PROT</name>
<keyword evidence="8" id="KW-1185">Reference proteome</keyword>
<reference evidence="7 8" key="1">
    <citation type="journal article" date="2018" name="Environ. Microbiol.">
        <title>Isolation and genomic characterization of Novimethylophilus kurashikiensis gen. nov. sp. nov., a new lanthanide-dependent methylotrophic species of Methylophilaceae.</title>
        <authorList>
            <person name="Lv H."/>
            <person name="Sahin N."/>
            <person name="Tani A."/>
        </authorList>
    </citation>
    <scope>NUCLEOTIDE SEQUENCE [LARGE SCALE GENOMIC DNA]</scope>
    <source>
        <strain evidence="7 8">La2-4</strain>
    </source>
</reference>
<organism evidence="7 8">
    <name type="scientific">Novimethylophilus kurashikiensis</name>
    <dbReference type="NCBI Taxonomy" id="1825523"/>
    <lineage>
        <taxon>Bacteria</taxon>
        <taxon>Pseudomonadati</taxon>
        <taxon>Pseudomonadota</taxon>
        <taxon>Betaproteobacteria</taxon>
        <taxon>Nitrosomonadales</taxon>
        <taxon>Methylophilaceae</taxon>
        <taxon>Novimethylophilus</taxon>
    </lineage>
</organism>